<proteinExistence type="predicted"/>
<reference evidence="1" key="1">
    <citation type="submission" date="2022-04" db="EMBL/GenBank/DDBJ databases">
        <title>Jade perch genome.</title>
        <authorList>
            <person name="Chao B."/>
        </authorList>
    </citation>
    <scope>NUCLEOTIDE SEQUENCE</scope>
    <source>
        <strain evidence="1">CB-2022</strain>
    </source>
</reference>
<keyword evidence="2" id="KW-1185">Reference proteome</keyword>
<comment type="caution">
    <text evidence="1">The sequence shown here is derived from an EMBL/GenBank/DDBJ whole genome shotgun (WGS) entry which is preliminary data.</text>
</comment>
<accession>A0ACB8X911</accession>
<dbReference type="EMBL" id="CM041532">
    <property type="protein sequence ID" value="KAI3376360.1"/>
    <property type="molecule type" value="Genomic_DNA"/>
</dbReference>
<gene>
    <name evidence="1" type="ORF">L3Q82_016847</name>
</gene>
<evidence type="ECO:0000313" key="2">
    <source>
        <dbReference type="Proteomes" id="UP000831701"/>
    </source>
</evidence>
<name>A0ACB8X911_9TELE</name>
<evidence type="ECO:0000313" key="1">
    <source>
        <dbReference type="EMBL" id="KAI3376360.1"/>
    </source>
</evidence>
<organism evidence="1 2">
    <name type="scientific">Scortum barcoo</name>
    <name type="common">barcoo grunter</name>
    <dbReference type="NCBI Taxonomy" id="214431"/>
    <lineage>
        <taxon>Eukaryota</taxon>
        <taxon>Metazoa</taxon>
        <taxon>Chordata</taxon>
        <taxon>Craniata</taxon>
        <taxon>Vertebrata</taxon>
        <taxon>Euteleostomi</taxon>
        <taxon>Actinopterygii</taxon>
        <taxon>Neopterygii</taxon>
        <taxon>Teleostei</taxon>
        <taxon>Neoteleostei</taxon>
        <taxon>Acanthomorphata</taxon>
        <taxon>Eupercaria</taxon>
        <taxon>Centrarchiformes</taxon>
        <taxon>Terapontoidei</taxon>
        <taxon>Terapontidae</taxon>
        <taxon>Scortum</taxon>
    </lineage>
</organism>
<dbReference type="Proteomes" id="UP000831701">
    <property type="component" value="Chromosome 2"/>
</dbReference>
<protein>
    <submittedName>
        <fullName evidence="1">Uncharacterized protein</fullName>
    </submittedName>
</protein>
<sequence>MFSVNQIQHFQGKNLKPTVKHGGGSVMVKFPSFLTTHCSCQNPSTGAVYLNDCPQQPNIPKYLLTLALITLLFIPFVTFPWESDAAYPQEQPGSLKQCLPGLLGLSLFTCLLGGDWWVFSIYQPNYDPAAADGLYCNKTLYTFAFWNAVWETFVILVLLANMCKGLMCCVMMSPAPANRDFYRNPYLHALSQRWHESSSVSMLFLQHDVYIILSLSTLHYQQPTKVFLTTHCSHRHSSTGAEYLNDCPQQPNIPLYLLALAVIPLLMLLFVTLTWANDAAQPQQLFRGLNYYLLCFMGLTLYICILAGAWWVFSVYQPNYDPAAADGLYCDKTLYTFAFWNSVWETFVILVLLVKFCKGQLSLVVVSLSCADKIKELVSQCLQARDMAYCPYSRFPVGAAILTADGAIITGCNVENASYGLTVCAERTAIQRAVAEGHRQFAAIAVTCDIEDRFVGPCGACRQVLMEKFEKKYNSELVKGAVSKDTKFEYAWCLIRSKYTEDIKKGIVFLEELVQKASKDDSRDFLFYLAVANYRLKEYERALKYVRTLLKNEPGNKQALDLEKLIDKALKKGVMDPIVEVVALVLGFIGWVMVGVALPNRYWRTSTVDGNVITTSTIYENLWMSCATDATGVHNCRDFPSLLALSGYIQASRALMITSIVLGTFGLLASLIGVQCSKAGGDNQVLKGRIAGTGGVFFILQGLCTMVAVSWYAFNITQDFFDPFYPGIRYEIGEGLYIGWCSAVLAIAGGACLTCSCRMGTEEKYWSTEVGAGSCVTGVLGATHVEIEHHLEMGRKLLAAGQLAEALSHYHSAVEGDSKNYLTYYKRAAVFLAMGKSKSALPDLTRAIQLKPDFLAARLQRGNILLKQGNTQEAREDFEAVLQRSPDHEEAQDQLMKAKELEELQEEAHAAYHQGDYSATISVLERVIEISPWDPESRELRAECYIRMGDPQKAIQDLTPTTRLRNDNRAAFLKLSMLHYSLGEHHESLNHIRECLKLDQDDKECFSHYKQVKKLSKQLDAAEELINMERYQEAIDKYESVMKTEPNVQYYTNLAKERICFCFVKIKLAREAIDVCSEAHQRDPRNANILRDRAEAYILNQDYEKAVEDYQEAREFDSDSHDIREGLERAQKLLKISRKRDYYKILGVGRNANKQEIIKAYRKLAQQWHPDNFQSETEKKEAEKKFIDIASAKEVLTDPEMRQKFDAGEDPLDPENQQGGGGGGGQGWPFHFDPFQSGGSFHFKFHQN</sequence>